<reference evidence="2 3" key="1">
    <citation type="journal article" date="2013" name="Genome Announc.">
        <title>Draft genome sequences for three mercury-methylating, sulfate-reducing bacteria.</title>
        <authorList>
            <person name="Brown S.D."/>
            <person name="Hurt R.A.Jr."/>
            <person name="Gilmour C.C."/>
            <person name="Elias D.A."/>
        </authorList>
    </citation>
    <scope>NUCLEOTIDE SEQUENCE [LARGE SCALE GENOMIC DNA]</scope>
    <source>
        <strain evidence="2 3">DSM 2059</strain>
    </source>
</reference>
<feature type="binding site" evidence="1">
    <location>
        <position position="210"/>
    </location>
    <ligand>
        <name>Mg(2+)</name>
        <dbReference type="ChEBI" id="CHEBI:18420"/>
        <label>1</label>
    </ligand>
</feature>
<evidence type="ECO:0000256" key="1">
    <source>
        <dbReference type="PIRSR" id="PIRSR605502-1"/>
    </source>
</evidence>
<dbReference type="Pfam" id="PF03747">
    <property type="entry name" value="ADP_ribosyl_GH"/>
    <property type="match status" value="1"/>
</dbReference>
<dbReference type="PATRIC" id="fig|1121405.3.peg.2144"/>
<dbReference type="GO" id="GO:0046872">
    <property type="term" value="F:metal ion binding"/>
    <property type="evidence" value="ECO:0007669"/>
    <property type="project" value="UniProtKB-KW"/>
</dbReference>
<dbReference type="SUPFAM" id="SSF101478">
    <property type="entry name" value="ADP-ribosylglycohydrolase"/>
    <property type="match status" value="1"/>
</dbReference>
<dbReference type="eggNOG" id="COG1397">
    <property type="taxonomic scope" value="Bacteria"/>
</dbReference>
<comment type="caution">
    <text evidence="2">The sequence shown here is derived from an EMBL/GenBank/DDBJ whole genome shotgun (WGS) entry which is preliminary data.</text>
</comment>
<feature type="binding site" evidence="1">
    <location>
        <position position="35"/>
    </location>
    <ligand>
        <name>Mg(2+)</name>
        <dbReference type="ChEBI" id="CHEBI:18420"/>
        <label>1</label>
    </ligand>
</feature>
<dbReference type="STRING" id="897.B2D07_01930"/>
<dbReference type="InterPro" id="IPR050792">
    <property type="entry name" value="ADP-ribosylglycohydrolase"/>
</dbReference>
<protein>
    <submittedName>
        <fullName evidence="2">ADP-ribosylation/Crystallin J1</fullName>
    </submittedName>
</protein>
<comment type="cofactor">
    <cofactor evidence="1">
        <name>Mg(2+)</name>
        <dbReference type="ChEBI" id="CHEBI:18420"/>
    </cofactor>
    <text evidence="1">Binds 2 magnesium ions per subunit.</text>
</comment>
<dbReference type="RefSeq" id="WP_020877256.1">
    <property type="nucleotide sequence ID" value="NZ_ATHJ01000087.1"/>
</dbReference>
<keyword evidence="1" id="KW-0460">Magnesium</keyword>
<feature type="binding site" evidence="1">
    <location>
        <position position="34"/>
    </location>
    <ligand>
        <name>Mg(2+)</name>
        <dbReference type="ChEBI" id="CHEBI:18420"/>
        <label>1</label>
    </ligand>
</feature>
<dbReference type="AlphaFoldDB" id="S7TSD6"/>
<evidence type="ECO:0000313" key="2">
    <source>
        <dbReference type="EMBL" id="EPR39926.1"/>
    </source>
</evidence>
<proteinExistence type="predicted"/>
<dbReference type="OrthoDB" id="9798107at2"/>
<dbReference type="EMBL" id="ATHJ01000087">
    <property type="protein sequence ID" value="EPR39926.1"/>
    <property type="molecule type" value="Genomic_DNA"/>
</dbReference>
<dbReference type="InterPro" id="IPR036705">
    <property type="entry name" value="Ribosyl_crysJ1_sf"/>
</dbReference>
<sequence length="255" mass="27333">MIGAIAGDIIGSVYEGRPIKTKTFPLFSPRAVFTDDTVLTVAVADAILSGTPYIESIRRIGRQYPHAGYGGSFFRWLHAENPRPYNSWGNGSAMRVSPVGFAFSTEAAVLQQARLTAEITHNHPEGIKGAQAVALAVFLAGTGRGKADIRASIADRFGYDLDRTVDEIRPAYTFDVSCQGSVPEAIIAFLDSSTYEDAVRNAVSLGGDSDTQACIAGAVAEAFYGGVPLEIRNTVKTLLTPDLWAVTEAFCERYG</sequence>
<evidence type="ECO:0000313" key="3">
    <source>
        <dbReference type="Proteomes" id="UP000014977"/>
    </source>
</evidence>
<dbReference type="InterPro" id="IPR005502">
    <property type="entry name" value="Ribosyl_crysJ1"/>
</dbReference>
<dbReference type="Proteomes" id="UP000014977">
    <property type="component" value="Unassembled WGS sequence"/>
</dbReference>
<keyword evidence="3" id="KW-1185">Reference proteome</keyword>
<organism evidence="2 3">
    <name type="scientific">Desulfococcus multivorans DSM 2059</name>
    <dbReference type="NCBI Taxonomy" id="1121405"/>
    <lineage>
        <taxon>Bacteria</taxon>
        <taxon>Pseudomonadati</taxon>
        <taxon>Thermodesulfobacteriota</taxon>
        <taxon>Desulfobacteria</taxon>
        <taxon>Desulfobacterales</taxon>
        <taxon>Desulfococcaceae</taxon>
        <taxon>Desulfococcus</taxon>
    </lineage>
</organism>
<keyword evidence="1" id="KW-0479">Metal-binding</keyword>
<accession>S7TSD6</accession>
<feature type="binding site" evidence="1">
    <location>
        <position position="211"/>
    </location>
    <ligand>
        <name>Mg(2+)</name>
        <dbReference type="ChEBI" id="CHEBI:18420"/>
        <label>1</label>
    </ligand>
</feature>
<dbReference type="PANTHER" id="PTHR16222">
    <property type="entry name" value="ADP-RIBOSYLGLYCOHYDROLASE"/>
    <property type="match status" value="1"/>
</dbReference>
<gene>
    <name evidence="2" type="ORF">dsmv_2499</name>
</gene>
<name>S7TSD6_DESML</name>
<feature type="binding site" evidence="1">
    <location>
        <position position="208"/>
    </location>
    <ligand>
        <name>Mg(2+)</name>
        <dbReference type="ChEBI" id="CHEBI:18420"/>
        <label>1</label>
    </ligand>
</feature>
<dbReference type="Gene3D" id="1.10.4080.10">
    <property type="entry name" value="ADP-ribosylation/Crystallin J1"/>
    <property type="match status" value="1"/>
</dbReference>
<feature type="binding site" evidence="1">
    <location>
        <position position="36"/>
    </location>
    <ligand>
        <name>Mg(2+)</name>
        <dbReference type="ChEBI" id="CHEBI:18420"/>
        <label>1</label>
    </ligand>
</feature>
<dbReference type="PANTHER" id="PTHR16222:SF12">
    <property type="entry name" value="ADP-RIBOSYLGLYCOHYDROLASE-RELATED"/>
    <property type="match status" value="1"/>
</dbReference>